<evidence type="ECO:0000313" key="4">
    <source>
        <dbReference type="Proteomes" id="UP001465976"/>
    </source>
</evidence>
<gene>
    <name evidence="3" type="ORF">V5O48_012438</name>
</gene>
<dbReference type="EMBL" id="JBAHYK010001099">
    <property type="protein sequence ID" value="KAL0569527.1"/>
    <property type="molecule type" value="Genomic_DNA"/>
</dbReference>
<reference evidence="3 4" key="1">
    <citation type="submission" date="2024-02" db="EMBL/GenBank/DDBJ databases">
        <title>A draft genome for the cacao thread blight pathogen Marasmius crinis-equi.</title>
        <authorList>
            <person name="Cohen S.P."/>
            <person name="Baruah I.K."/>
            <person name="Amoako-Attah I."/>
            <person name="Bukari Y."/>
            <person name="Meinhardt L.W."/>
            <person name="Bailey B.A."/>
        </authorList>
    </citation>
    <scope>NUCLEOTIDE SEQUENCE [LARGE SCALE GENOMIC DNA]</scope>
    <source>
        <strain evidence="3 4">GH-76</strain>
    </source>
</reference>
<evidence type="ECO:0000313" key="3">
    <source>
        <dbReference type="EMBL" id="KAL0569527.1"/>
    </source>
</evidence>
<evidence type="ECO:0000256" key="1">
    <source>
        <dbReference type="SAM" id="MobiDB-lite"/>
    </source>
</evidence>
<protein>
    <submittedName>
        <fullName evidence="3">Uncharacterized protein</fullName>
    </submittedName>
</protein>
<evidence type="ECO:0000256" key="2">
    <source>
        <dbReference type="SAM" id="Phobius"/>
    </source>
</evidence>
<keyword evidence="2" id="KW-1133">Transmembrane helix</keyword>
<proteinExistence type="predicted"/>
<keyword evidence="4" id="KW-1185">Reference proteome</keyword>
<accession>A0ABR3F2R6</accession>
<feature type="transmembrane region" description="Helical" evidence="2">
    <location>
        <begin position="165"/>
        <end position="193"/>
    </location>
</feature>
<feature type="compositionally biased region" description="Low complexity" evidence="1">
    <location>
        <begin position="134"/>
        <end position="150"/>
    </location>
</feature>
<keyword evidence="2" id="KW-0812">Transmembrane</keyword>
<dbReference type="Gene3D" id="2.60.120.260">
    <property type="entry name" value="Galactose-binding domain-like"/>
    <property type="match status" value="1"/>
</dbReference>
<feature type="region of interest" description="Disordered" evidence="1">
    <location>
        <begin position="130"/>
        <end position="161"/>
    </location>
</feature>
<organism evidence="3 4">
    <name type="scientific">Marasmius crinis-equi</name>
    <dbReference type="NCBI Taxonomy" id="585013"/>
    <lineage>
        <taxon>Eukaryota</taxon>
        <taxon>Fungi</taxon>
        <taxon>Dikarya</taxon>
        <taxon>Basidiomycota</taxon>
        <taxon>Agaricomycotina</taxon>
        <taxon>Agaricomycetes</taxon>
        <taxon>Agaricomycetidae</taxon>
        <taxon>Agaricales</taxon>
        <taxon>Marasmiineae</taxon>
        <taxon>Marasmiaceae</taxon>
        <taxon>Marasmius</taxon>
    </lineage>
</organism>
<comment type="caution">
    <text evidence="3">The sequence shown here is derived from an EMBL/GenBank/DDBJ whole genome shotgun (WGS) entry which is preliminary data.</text>
</comment>
<keyword evidence="2" id="KW-0472">Membrane</keyword>
<dbReference type="Proteomes" id="UP001465976">
    <property type="component" value="Unassembled WGS sequence"/>
</dbReference>
<name>A0ABR3F2R6_9AGAR</name>
<sequence length="214" mass="23171">MVRIDDTSPRLVYTPPDAWFLGGTESEWNFTTHGTRSAGAEMKFVFTGTGIDVYGTISFNQSTVSVSNTFSLDDKNPVTWSASVHSGPVYNTTMFSAQGLEDRMHTLVMQVKVENSETWIDYLEVTSSEAFSGSQPPTLSTATPSLSSAPTQPPPTQAASDRGHVLSAGAIVGITFSGTLAVVMALLCLVWWIRRKRGSNEDMGAEGRAHVDRE</sequence>